<protein>
    <submittedName>
        <fullName evidence="2">Uncharacterized protein</fullName>
    </submittedName>
</protein>
<evidence type="ECO:0000256" key="1">
    <source>
        <dbReference type="SAM" id="MobiDB-lite"/>
    </source>
</evidence>
<dbReference type="EMBL" id="HBED01025927">
    <property type="protein sequence ID" value="CAD8314094.1"/>
    <property type="molecule type" value="Transcribed_RNA"/>
</dbReference>
<feature type="region of interest" description="Disordered" evidence="1">
    <location>
        <begin position="1"/>
        <end position="80"/>
    </location>
</feature>
<name>A0A7R9W4B8_9STRA</name>
<gene>
    <name evidence="2" type="ORF">TDUB1175_LOCUS12883</name>
</gene>
<feature type="compositionally biased region" description="Basic residues" evidence="1">
    <location>
        <begin position="53"/>
        <end position="68"/>
    </location>
</feature>
<dbReference type="AlphaFoldDB" id="A0A7R9W4B8"/>
<accession>A0A7R9W4B8</accession>
<proteinExistence type="predicted"/>
<feature type="region of interest" description="Disordered" evidence="1">
    <location>
        <begin position="105"/>
        <end position="128"/>
    </location>
</feature>
<reference evidence="2" key="1">
    <citation type="submission" date="2021-01" db="EMBL/GenBank/DDBJ databases">
        <authorList>
            <person name="Corre E."/>
            <person name="Pelletier E."/>
            <person name="Niang G."/>
            <person name="Scheremetjew M."/>
            <person name="Finn R."/>
            <person name="Kale V."/>
            <person name="Holt S."/>
            <person name="Cochrane G."/>
            <person name="Meng A."/>
            <person name="Brown T."/>
            <person name="Cohen L."/>
        </authorList>
    </citation>
    <scope>NUCLEOTIDE SEQUENCE</scope>
    <source>
        <strain evidence="2">CCMP147</strain>
    </source>
</reference>
<sequence length="154" mass="17191">MFEKNLPLRPLGAEEGEVRPKEGGTEMRQRRQQQQRSGDDSLEPGSKGTINLKGKRSKGHLRSQRRPRQQHDSIRIGGAWREDPDAEYVIFSNNNDGAAVALSQDDENARIQQQQQQQQQQQGKQEALIDKATANSAWGEVEAAMHEAAAVPLP</sequence>
<organism evidence="2">
    <name type="scientific">Pseudictyota dubia</name>
    <dbReference type="NCBI Taxonomy" id="2749911"/>
    <lineage>
        <taxon>Eukaryota</taxon>
        <taxon>Sar</taxon>
        <taxon>Stramenopiles</taxon>
        <taxon>Ochrophyta</taxon>
        <taxon>Bacillariophyta</taxon>
        <taxon>Mediophyceae</taxon>
        <taxon>Biddulphiophycidae</taxon>
        <taxon>Eupodiscales</taxon>
        <taxon>Odontellaceae</taxon>
        <taxon>Pseudictyota</taxon>
    </lineage>
</organism>
<feature type="compositionally biased region" description="Low complexity" evidence="1">
    <location>
        <begin position="112"/>
        <end position="122"/>
    </location>
</feature>
<evidence type="ECO:0000313" key="2">
    <source>
        <dbReference type="EMBL" id="CAD8314094.1"/>
    </source>
</evidence>
<feature type="compositionally biased region" description="Basic and acidic residues" evidence="1">
    <location>
        <begin position="16"/>
        <end position="29"/>
    </location>
</feature>